<feature type="transmembrane region" description="Helical" evidence="1">
    <location>
        <begin position="108"/>
        <end position="127"/>
    </location>
</feature>
<feature type="transmembrane region" description="Helical" evidence="1">
    <location>
        <begin position="165"/>
        <end position="186"/>
    </location>
</feature>
<feature type="transmembrane region" description="Helical" evidence="1">
    <location>
        <begin position="321"/>
        <end position="343"/>
    </location>
</feature>
<dbReference type="EMBL" id="MFMA01000027">
    <property type="protein sequence ID" value="OGG73867.1"/>
    <property type="molecule type" value="Genomic_DNA"/>
</dbReference>
<keyword evidence="1" id="KW-0812">Transmembrane</keyword>
<reference evidence="2 3" key="1">
    <citation type="journal article" date="2016" name="Nat. Commun.">
        <title>Thousands of microbial genomes shed light on interconnected biogeochemical processes in an aquifer system.</title>
        <authorList>
            <person name="Anantharaman K."/>
            <person name="Brown C.T."/>
            <person name="Hug L.A."/>
            <person name="Sharon I."/>
            <person name="Castelle C.J."/>
            <person name="Probst A.J."/>
            <person name="Thomas B.C."/>
            <person name="Singh A."/>
            <person name="Wilkins M.J."/>
            <person name="Karaoz U."/>
            <person name="Brodie E.L."/>
            <person name="Williams K.H."/>
            <person name="Hubbard S.S."/>
            <person name="Banfield J.F."/>
        </authorList>
    </citation>
    <scope>NUCLEOTIDE SEQUENCE [LARGE SCALE GENOMIC DNA]</scope>
</reference>
<evidence type="ECO:0000313" key="3">
    <source>
        <dbReference type="Proteomes" id="UP000178427"/>
    </source>
</evidence>
<feature type="transmembrane region" description="Helical" evidence="1">
    <location>
        <begin position="284"/>
        <end position="309"/>
    </location>
</feature>
<name>A0A1F6EJT7_9BACT</name>
<accession>A0A1F6EJT7</accession>
<feature type="transmembrane region" description="Helical" evidence="1">
    <location>
        <begin position="139"/>
        <end position="158"/>
    </location>
</feature>
<gene>
    <name evidence="2" type="ORF">A3A40_02550</name>
</gene>
<comment type="caution">
    <text evidence="2">The sequence shown here is derived from an EMBL/GenBank/DDBJ whole genome shotgun (WGS) entry which is preliminary data.</text>
</comment>
<feature type="transmembrane region" description="Helical" evidence="1">
    <location>
        <begin position="73"/>
        <end position="96"/>
    </location>
</feature>
<keyword evidence="1" id="KW-1133">Transmembrane helix</keyword>
<dbReference type="STRING" id="1798513.A3A40_02550"/>
<feature type="transmembrane region" description="Helical" evidence="1">
    <location>
        <begin position="373"/>
        <end position="395"/>
    </location>
</feature>
<sequence>MPIVKNLLLVGLFLFLAAGVLFPNPYGNNPDIVGDESYFLSTALFSIEKMTLPGWEFSPSGAYYGGPQTYIDALVLVPVLGVVVAASDFSVMAAKIWVAINTGELLHILRLVGGIAALGTILFFFFYFKKRDIPRPLALTLTLFLFLLLSNVLVIEFLHTAKMWVFYIIFVAAMSALFIAQEYYLAHQSEPFISKNRYVALFMWSGVLTFFQSWVGAFSIALLVLYALLLRHFSFRDLWNYFLKYWWLFGLFAATQIGFLWRLYSIREIFEEITANTNILSPLSFAISSHPLIVLYPGALLVIGGTVYRNRALLADPRKRMWFMIAAMHPVLVFLIFHVGIGFDIGPRYAIFFTMAASFSAAILFGELGRKAMLTALFFSVALFAVINTHAIQLYSRQSSEVDLQKIIMEKYNSADNVFLTDWSAKRLTLPVNYESLPLQGETRLDMGRFRFLLENRGLLSKEPDFMPLAFIAYTKEEEQAYIERLSDTHSIWMVSRRCDNLCTTAEIGAGSCFELHLEACEIAPQDINALPEFLSSEQLGNSYVVRKIN</sequence>
<protein>
    <submittedName>
        <fullName evidence="2">Uncharacterized protein</fullName>
    </submittedName>
</protein>
<keyword evidence="1" id="KW-0472">Membrane</keyword>
<feature type="transmembrane region" description="Helical" evidence="1">
    <location>
        <begin position="241"/>
        <end position="264"/>
    </location>
</feature>
<feature type="transmembrane region" description="Helical" evidence="1">
    <location>
        <begin position="198"/>
        <end position="229"/>
    </location>
</feature>
<feature type="transmembrane region" description="Helical" evidence="1">
    <location>
        <begin position="349"/>
        <end position="366"/>
    </location>
</feature>
<evidence type="ECO:0000313" key="2">
    <source>
        <dbReference type="EMBL" id="OGG73867.1"/>
    </source>
</evidence>
<dbReference type="Proteomes" id="UP000178427">
    <property type="component" value="Unassembled WGS sequence"/>
</dbReference>
<dbReference type="AlphaFoldDB" id="A0A1F6EJT7"/>
<proteinExistence type="predicted"/>
<organism evidence="2 3">
    <name type="scientific">Candidatus Kaiserbacteria bacterium RIFCSPLOWO2_01_FULL_54_20</name>
    <dbReference type="NCBI Taxonomy" id="1798513"/>
    <lineage>
        <taxon>Bacteria</taxon>
        <taxon>Candidatus Kaiseribacteriota</taxon>
    </lineage>
</organism>
<evidence type="ECO:0000256" key="1">
    <source>
        <dbReference type="SAM" id="Phobius"/>
    </source>
</evidence>